<dbReference type="OrthoDB" id="1692004at2759"/>
<comment type="subcellular location">
    <subcellularLocation>
        <location evidence="1">Nucleus</location>
    </subcellularLocation>
</comment>
<evidence type="ECO:0000256" key="4">
    <source>
        <dbReference type="ARBA" id="ARBA00023125"/>
    </source>
</evidence>
<evidence type="ECO:0000256" key="8">
    <source>
        <dbReference type="SAM" id="MobiDB-lite"/>
    </source>
</evidence>
<dbReference type="GO" id="GO:0043565">
    <property type="term" value="F:sequence-specific DNA binding"/>
    <property type="evidence" value="ECO:0007669"/>
    <property type="project" value="TreeGrafter"/>
</dbReference>
<dbReference type="PANTHER" id="PTHR31713:SF63">
    <property type="entry name" value="CALMODULIN-BINDING PROTEIN60"/>
    <property type="match status" value="1"/>
</dbReference>
<dbReference type="Pfam" id="PF07887">
    <property type="entry name" value="Calmodulin_bind"/>
    <property type="match status" value="1"/>
</dbReference>
<dbReference type="EMBL" id="PKPP01017860">
    <property type="protein sequence ID" value="PWA36647.1"/>
    <property type="molecule type" value="Genomic_DNA"/>
</dbReference>
<protein>
    <submittedName>
        <fullName evidence="12">CALMODULIN-BINDING PROTEIN60</fullName>
    </submittedName>
</protein>
<dbReference type="InterPro" id="IPR012416">
    <property type="entry name" value="CBP60"/>
</dbReference>
<dbReference type="InterPro" id="IPR046829">
    <property type="entry name" value="Calmod_bind_C"/>
</dbReference>
<feature type="domain" description="Calmodulin binding protein C-terminal" evidence="11">
    <location>
        <begin position="317"/>
        <end position="369"/>
    </location>
</feature>
<dbReference type="GO" id="GO:0005516">
    <property type="term" value="F:calmodulin binding"/>
    <property type="evidence" value="ECO:0007669"/>
    <property type="project" value="InterPro"/>
</dbReference>
<dbReference type="InterPro" id="IPR046831">
    <property type="entry name" value="Calmodulin_bind_N"/>
</dbReference>
<dbReference type="InterPro" id="IPR046830">
    <property type="entry name" value="Calmod_bind_M"/>
</dbReference>
<feature type="domain" description="Calmodulin binding protein-like N-terminal" evidence="9">
    <location>
        <begin position="88"/>
        <end position="232"/>
    </location>
</feature>
<dbReference type="STRING" id="35608.A0A2U1KIQ1"/>
<evidence type="ECO:0000256" key="3">
    <source>
        <dbReference type="ARBA" id="ARBA00023015"/>
    </source>
</evidence>
<accession>A0A2U1KIQ1</accession>
<dbReference type="Pfam" id="PF20451">
    <property type="entry name" value="Calmod_bind_M"/>
    <property type="match status" value="1"/>
</dbReference>
<dbReference type="Pfam" id="PF20452">
    <property type="entry name" value="Calmod_bind_C"/>
    <property type="match status" value="1"/>
</dbReference>
<evidence type="ECO:0000256" key="2">
    <source>
        <dbReference type="ARBA" id="ARBA00007214"/>
    </source>
</evidence>
<feature type="region of interest" description="Disordered" evidence="8">
    <location>
        <begin position="1"/>
        <end position="23"/>
    </location>
</feature>
<dbReference type="Proteomes" id="UP000245207">
    <property type="component" value="Unassembled WGS sequence"/>
</dbReference>
<evidence type="ECO:0000313" key="12">
    <source>
        <dbReference type="EMBL" id="PWA36647.1"/>
    </source>
</evidence>
<organism evidence="12 13">
    <name type="scientific">Artemisia annua</name>
    <name type="common">Sweet wormwood</name>
    <dbReference type="NCBI Taxonomy" id="35608"/>
    <lineage>
        <taxon>Eukaryota</taxon>
        <taxon>Viridiplantae</taxon>
        <taxon>Streptophyta</taxon>
        <taxon>Embryophyta</taxon>
        <taxon>Tracheophyta</taxon>
        <taxon>Spermatophyta</taxon>
        <taxon>Magnoliopsida</taxon>
        <taxon>eudicotyledons</taxon>
        <taxon>Gunneridae</taxon>
        <taxon>Pentapetalae</taxon>
        <taxon>asterids</taxon>
        <taxon>campanulids</taxon>
        <taxon>Asterales</taxon>
        <taxon>Asteraceae</taxon>
        <taxon>Asteroideae</taxon>
        <taxon>Anthemideae</taxon>
        <taxon>Artemisiinae</taxon>
        <taxon>Artemisia</taxon>
    </lineage>
</organism>
<evidence type="ECO:0000256" key="1">
    <source>
        <dbReference type="ARBA" id="ARBA00004123"/>
    </source>
</evidence>
<feature type="domain" description="Calmodulin binding protein central" evidence="10">
    <location>
        <begin position="245"/>
        <end position="307"/>
    </location>
</feature>
<dbReference type="GO" id="GO:0003700">
    <property type="term" value="F:DNA-binding transcription factor activity"/>
    <property type="evidence" value="ECO:0007669"/>
    <property type="project" value="TreeGrafter"/>
</dbReference>
<dbReference type="PANTHER" id="PTHR31713">
    <property type="entry name" value="OS02G0177800 PROTEIN"/>
    <property type="match status" value="1"/>
</dbReference>
<comment type="caution">
    <text evidence="12">The sequence shown here is derived from an EMBL/GenBank/DDBJ whole genome shotgun (WGS) entry which is preliminary data.</text>
</comment>
<keyword evidence="13" id="KW-1185">Reference proteome</keyword>
<sequence length="690" mass="77876">MAFNQRWSEEGNTGSQPNTSSADEFAAISDLEREAGEMMVIRTLKRYARTILTPLIHQIVKEQIVLAKQELLATMNHTNNTSSSVPKLKLQFRNKISLPVFSGKPLLSENQTPIEMALVDSFTEQIVNTGIASTSKVEIFGFRVVGDNDYSWKVKELQERTMSERNGKRTLQGNTCVELKDGVGFTSSNIHFTHNSKHTRNGMYRLGAKVVDADLNKVVQVAWTEAFFLQDHRSTYSKKHPFPFLSDKVSHLKQISRTRSKHMKDEGVITVKDLLTLVYTDQKRLEKILDVAAGTKIWNEIVENAQASNGMFLYLDPSKERKTGVVLNVKLQLTGLIVEPHQYVSVNHLSNKQKIDSQNLVKFASENLEMTDSFEDEASLKEYLQLVSNFIPFPRANQSLGSGKIMDEPTLTTPYSEVTNLSSDLTQVTNSMNTSYFNMGPSTKDTSTVTSQFERGKEKALFDDKTVYSKHHYKEYISSHPPNQEVLNKLTNGTATAYNITDAGTSSKAVDILSRSLEESEDLKASIVTTSERGKKKVTFDDERVHSKNYYQEYISSHPPNPEGLKKLDSLITTAHNATKPGSSSQDVESLLDTLGIDKHDIFNQSIEEWEDFQHLMNTDFNIHEYLNNEWESDPANSDAGVVTVAEKSVSVAIAGTRWRRVFELLRGNFVRKRISRSQGIQSHKKQRCC</sequence>
<keyword evidence="5" id="KW-0010">Activator</keyword>
<dbReference type="AlphaFoldDB" id="A0A2U1KIQ1"/>
<keyword evidence="7" id="KW-0539">Nucleus</keyword>
<feature type="compositionally biased region" description="Polar residues" evidence="8">
    <location>
        <begin position="10"/>
        <end position="22"/>
    </location>
</feature>
<gene>
    <name evidence="12" type="ORF">CTI12_AA597840</name>
</gene>
<keyword evidence="3" id="KW-0805">Transcription regulation</keyword>
<name>A0A2U1KIQ1_ARTAN</name>
<keyword evidence="6" id="KW-0804">Transcription</keyword>
<evidence type="ECO:0000256" key="6">
    <source>
        <dbReference type="ARBA" id="ARBA00023163"/>
    </source>
</evidence>
<evidence type="ECO:0000259" key="10">
    <source>
        <dbReference type="Pfam" id="PF20451"/>
    </source>
</evidence>
<evidence type="ECO:0000256" key="7">
    <source>
        <dbReference type="ARBA" id="ARBA00023242"/>
    </source>
</evidence>
<evidence type="ECO:0000259" key="9">
    <source>
        <dbReference type="Pfam" id="PF07887"/>
    </source>
</evidence>
<dbReference type="GO" id="GO:0005634">
    <property type="term" value="C:nucleus"/>
    <property type="evidence" value="ECO:0007669"/>
    <property type="project" value="UniProtKB-SubCell"/>
</dbReference>
<keyword evidence="4" id="KW-0238">DNA-binding</keyword>
<comment type="similarity">
    <text evidence="2">Belongs to the plant ACBP60 protein family.</text>
</comment>
<reference evidence="12 13" key="1">
    <citation type="journal article" date="2018" name="Mol. Plant">
        <title>The genome of Artemisia annua provides insight into the evolution of Asteraceae family and artemisinin biosynthesis.</title>
        <authorList>
            <person name="Shen Q."/>
            <person name="Zhang L."/>
            <person name="Liao Z."/>
            <person name="Wang S."/>
            <person name="Yan T."/>
            <person name="Shi P."/>
            <person name="Liu M."/>
            <person name="Fu X."/>
            <person name="Pan Q."/>
            <person name="Wang Y."/>
            <person name="Lv Z."/>
            <person name="Lu X."/>
            <person name="Zhang F."/>
            <person name="Jiang W."/>
            <person name="Ma Y."/>
            <person name="Chen M."/>
            <person name="Hao X."/>
            <person name="Li L."/>
            <person name="Tang Y."/>
            <person name="Lv G."/>
            <person name="Zhou Y."/>
            <person name="Sun X."/>
            <person name="Brodelius P.E."/>
            <person name="Rose J.K.C."/>
            <person name="Tang K."/>
        </authorList>
    </citation>
    <scope>NUCLEOTIDE SEQUENCE [LARGE SCALE GENOMIC DNA]</scope>
    <source>
        <strain evidence="13">cv. Huhao1</strain>
        <tissue evidence="12">Leaf</tissue>
    </source>
</reference>
<evidence type="ECO:0000259" key="11">
    <source>
        <dbReference type="Pfam" id="PF20452"/>
    </source>
</evidence>
<evidence type="ECO:0000313" key="13">
    <source>
        <dbReference type="Proteomes" id="UP000245207"/>
    </source>
</evidence>
<dbReference type="GO" id="GO:0080142">
    <property type="term" value="P:regulation of salicylic acid biosynthetic process"/>
    <property type="evidence" value="ECO:0007669"/>
    <property type="project" value="TreeGrafter"/>
</dbReference>
<proteinExistence type="inferred from homology"/>
<evidence type="ECO:0000256" key="5">
    <source>
        <dbReference type="ARBA" id="ARBA00023159"/>
    </source>
</evidence>